<evidence type="ECO:0000313" key="10">
    <source>
        <dbReference type="Proteomes" id="UP000293846"/>
    </source>
</evidence>
<evidence type="ECO:0000256" key="7">
    <source>
        <dbReference type="ARBA" id="ARBA00023204"/>
    </source>
</evidence>
<dbReference type="EMBL" id="SJTH01000079">
    <property type="protein sequence ID" value="TCJ01136.1"/>
    <property type="molecule type" value="Genomic_DNA"/>
</dbReference>
<dbReference type="GO" id="GO:0005524">
    <property type="term" value="F:ATP binding"/>
    <property type="evidence" value="ECO:0007669"/>
    <property type="project" value="UniProtKB-KW"/>
</dbReference>
<keyword evidence="7" id="KW-0234">DNA repair</keyword>
<evidence type="ECO:0000256" key="1">
    <source>
        <dbReference type="ARBA" id="ARBA00022741"/>
    </source>
</evidence>
<name>A0A4R1AP47_9BACI</name>
<feature type="domain" description="PD-(D/E)XK endonuclease-like" evidence="8">
    <location>
        <begin position="27"/>
        <end position="234"/>
    </location>
</feature>
<keyword evidence="6" id="KW-0238">DNA-binding</keyword>
<dbReference type="GO" id="GO:0004386">
    <property type="term" value="F:helicase activity"/>
    <property type="evidence" value="ECO:0007669"/>
    <property type="project" value="UniProtKB-KW"/>
</dbReference>
<protein>
    <recommendedName>
        <fullName evidence="8">PD-(D/E)XK endonuclease-like domain-containing protein</fullName>
    </recommendedName>
</protein>
<dbReference type="Gene3D" id="3.90.320.10">
    <property type="match status" value="1"/>
</dbReference>
<evidence type="ECO:0000313" key="9">
    <source>
        <dbReference type="EMBL" id="TCJ01136.1"/>
    </source>
</evidence>
<reference evidence="9 10" key="1">
    <citation type="submission" date="2019-03" db="EMBL/GenBank/DDBJ databases">
        <authorList>
            <person name="Jensen L."/>
            <person name="Storgaard J."/>
            <person name="Sulaj E."/>
            <person name="Schramm A."/>
            <person name="Marshall I.P.G."/>
        </authorList>
    </citation>
    <scope>NUCLEOTIDE SEQUENCE [LARGE SCALE GENOMIC DNA]</scope>
    <source>
        <strain evidence="9 10">2017H2G3</strain>
    </source>
</reference>
<dbReference type="OrthoDB" id="9758506at2"/>
<dbReference type="InterPro" id="IPR011604">
    <property type="entry name" value="PDDEXK-like_dom_sf"/>
</dbReference>
<keyword evidence="2" id="KW-0227">DNA damage</keyword>
<dbReference type="Proteomes" id="UP000293846">
    <property type="component" value="Unassembled WGS sequence"/>
</dbReference>
<dbReference type="AlphaFoldDB" id="A0A4R1AP47"/>
<keyword evidence="5" id="KW-0067">ATP-binding</keyword>
<keyword evidence="3" id="KW-0378">Hydrolase</keyword>
<keyword evidence="10" id="KW-1185">Reference proteome</keyword>
<keyword evidence="4" id="KW-0347">Helicase</keyword>
<keyword evidence="1" id="KW-0547">Nucleotide-binding</keyword>
<organism evidence="9 10">
    <name type="scientific">Cytobacillus praedii</name>
    <dbReference type="NCBI Taxonomy" id="1742358"/>
    <lineage>
        <taxon>Bacteria</taxon>
        <taxon>Bacillati</taxon>
        <taxon>Bacillota</taxon>
        <taxon>Bacilli</taxon>
        <taxon>Bacillales</taxon>
        <taxon>Bacillaceae</taxon>
        <taxon>Cytobacillus</taxon>
    </lineage>
</organism>
<dbReference type="RefSeq" id="WP_131239251.1">
    <property type="nucleotide sequence ID" value="NZ_SJTH01000079.1"/>
</dbReference>
<evidence type="ECO:0000256" key="3">
    <source>
        <dbReference type="ARBA" id="ARBA00022801"/>
    </source>
</evidence>
<dbReference type="Pfam" id="PF12705">
    <property type="entry name" value="PDDEXK_1"/>
    <property type="match status" value="1"/>
</dbReference>
<evidence type="ECO:0000256" key="6">
    <source>
        <dbReference type="ARBA" id="ARBA00023125"/>
    </source>
</evidence>
<evidence type="ECO:0000256" key="5">
    <source>
        <dbReference type="ARBA" id="ARBA00022840"/>
    </source>
</evidence>
<dbReference type="InterPro" id="IPR038726">
    <property type="entry name" value="PDDEXK_AddAB-type"/>
</dbReference>
<comment type="caution">
    <text evidence="9">The sequence shown here is derived from an EMBL/GenBank/DDBJ whole genome shotgun (WGS) entry which is preliminary data.</text>
</comment>
<dbReference type="GO" id="GO:0006281">
    <property type="term" value="P:DNA repair"/>
    <property type="evidence" value="ECO:0007669"/>
    <property type="project" value="UniProtKB-KW"/>
</dbReference>
<gene>
    <name evidence="9" type="ORF">E0Y62_25480</name>
</gene>
<dbReference type="GO" id="GO:0016787">
    <property type="term" value="F:hydrolase activity"/>
    <property type="evidence" value="ECO:0007669"/>
    <property type="project" value="UniProtKB-KW"/>
</dbReference>
<sequence>MDVYSLKNYIIDNPECIEIILEKSGFYNISIRDDEIIMQGYVDAIQPSEKGKPYINIIDWKTSSKFSGKKLDEAGRQLLMYKLGLESTTNLKVDKIMWFMIKYLYVCWKLKNGNMKKKMCNRGKWVSEMRKTLEKDMSNLDIAEFEIELLLDKAVEDNNLNCLPKEVQQKYSLEDCFVEYEATEEKVAELKQYVINTVYKIESKGKDSSEWKPVEITKYDSFYCATLCNHRGHCEYYKKFLNENSDSFEKKKDKFDLENLFG</sequence>
<accession>A0A4R1AP47</accession>
<evidence type="ECO:0000256" key="2">
    <source>
        <dbReference type="ARBA" id="ARBA00022763"/>
    </source>
</evidence>
<proteinExistence type="predicted"/>
<dbReference type="GO" id="GO:0003677">
    <property type="term" value="F:DNA binding"/>
    <property type="evidence" value="ECO:0007669"/>
    <property type="project" value="UniProtKB-KW"/>
</dbReference>
<evidence type="ECO:0000259" key="8">
    <source>
        <dbReference type="Pfam" id="PF12705"/>
    </source>
</evidence>
<evidence type="ECO:0000256" key="4">
    <source>
        <dbReference type="ARBA" id="ARBA00022806"/>
    </source>
</evidence>